<name>V9Z8K6_9ACTN</name>
<proteinExistence type="predicted"/>
<feature type="region of interest" description="Disordered" evidence="1">
    <location>
        <begin position="151"/>
        <end position="205"/>
    </location>
</feature>
<organism evidence="2">
    <name type="scientific">Streptomyces sp. F12</name>
    <dbReference type="NCBI Taxonomy" id="1436084"/>
    <lineage>
        <taxon>Bacteria</taxon>
        <taxon>Bacillati</taxon>
        <taxon>Actinomycetota</taxon>
        <taxon>Actinomycetes</taxon>
        <taxon>Kitasatosporales</taxon>
        <taxon>Streptomycetaceae</taxon>
        <taxon>Streptomyces</taxon>
    </lineage>
</organism>
<keyword evidence="2" id="KW-0614">Plasmid</keyword>
<sequence length="285" mass="31391">MELENISAELQKLHDFGNELGAALASTFNHDRVVGGGWSHRSGYAHYVTVDLVHPSGLGIWLRHQGGHRKGRNGRMLTVGATYPLGYSGRRAEEIRVWMDRDRTDMARDIIRRLLPDYLATIDHALEEAREEDLKRRARILMNGLLEQALPGVTSAGGTPAHESRDRRRSYWAGGRSGQYRRTPLASGRSPRRGDHHQEPDVKPALVSGHATLSSDATTMDLELKDVPAELALKILSMINPTAALEGTIMPREVAPAVPELPASQQVVRGQVVSEDTEITGPVAR</sequence>
<evidence type="ECO:0000256" key="1">
    <source>
        <dbReference type="SAM" id="MobiDB-lite"/>
    </source>
</evidence>
<protein>
    <submittedName>
        <fullName evidence="2">Uncharacterized protein</fullName>
    </submittedName>
</protein>
<accession>V9Z8K6</accession>
<feature type="compositionally biased region" description="Basic and acidic residues" evidence="1">
    <location>
        <begin position="192"/>
        <end position="202"/>
    </location>
</feature>
<reference evidence="2" key="1">
    <citation type="submission" date="2013-09" db="EMBL/GenBank/DDBJ databases">
        <title>Complete nucleotide sequence of Streptomyces linear plasmid pFRL6.</title>
        <authorList>
            <person name="Chen Z."/>
            <person name="Fang P."/>
            <person name="Qin Z."/>
        </authorList>
    </citation>
    <scope>NUCLEOTIDE SEQUENCE</scope>
    <source>
        <plasmid evidence="2">pFRL6</plasmid>
    </source>
</reference>
<dbReference type="EMBL" id="KF602051">
    <property type="protein sequence ID" value="AHE40453.1"/>
    <property type="molecule type" value="Genomic_DNA"/>
</dbReference>
<evidence type="ECO:0000313" key="2">
    <source>
        <dbReference type="EMBL" id="AHE40453.1"/>
    </source>
</evidence>
<gene>
    <name evidence="2" type="ORF">pFRL6_366c</name>
</gene>
<geneLocation type="plasmid" evidence="2">
    <name>pFRL6</name>
</geneLocation>
<dbReference type="AlphaFoldDB" id="V9Z8K6"/>